<dbReference type="PANTHER" id="PTHR38098">
    <property type="entry name" value="LPS-ASSEMBLY LIPOPROTEIN LPTE"/>
    <property type="match status" value="1"/>
</dbReference>
<gene>
    <name evidence="6" type="primary">lptE</name>
    <name evidence="7" type="ORF">ZMTM_20500</name>
</gene>
<evidence type="ECO:0000256" key="2">
    <source>
        <dbReference type="ARBA" id="ARBA00023136"/>
    </source>
</evidence>
<comment type="function">
    <text evidence="6">Together with LptD, is involved in the assembly of lipopolysaccharide (LPS) at the surface of the outer membrane. Required for the proper assembly of LptD. Binds LPS and may serve as the LPS recognition site at the outer membrane.</text>
</comment>
<keyword evidence="3 6" id="KW-0564">Palmitate</keyword>
<evidence type="ECO:0000313" key="7">
    <source>
        <dbReference type="EMBL" id="BCM25791.1"/>
    </source>
</evidence>
<evidence type="ECO:0000313" key="8">
    <source>
        <dbReference type="Proteomes" id="UP000826722"/>
    </source>
</evidence>
<keyword evidence="5 6" id="KW-0449">Lipoprotein</keyword>
<evidence type="ECO:0000256" key="4">
    <source>
        <dbReference type="ARBA" id="ARBA00023237"/>
    </source>
</evidence>
<comment type="subunit">
    <text evidence="6">Component of the lipopolysaccharide transport and assembly complex. Interacts with LptD.</text>
</comment>
<dbReference type="Proteomes" id="UP000826722">
    <property type="component" value="Chromosome"/>
</dbReference>
<evidence type="ECO:0000256" key="6">
    <source>
        <dbReference type="HAMAP-Rule" id="MF_01186"/>
    </source>
</evidence>
<dbReference type="HAMAP" id="MF_01186">
    <property type="entry name" value="LPS_assembly_LptE"/>
    <property type="match status" value="1"/>
</dbReference>
<dbReference type="EMBL" id="AP024110">
    <property type="protein sequence ID" value="BCM25791.1"/>
    <property type="molecule type" value="Genomic_DNA"/>
</dbReference>
<dbReference type="GO" id="GO:0015920">
    <property type="term" value="P:lipopolysaccharide transport"/>
    <property type="evidence" value="ECO:0007669"/>
    <property type="project" value="TreeGrafter"/>
</dbReference>
<accession>A0A8D5GA08</accession>
<proteinExistence type="inferred from homology"/>
<dbReference type="Pfam" id="PF04390">
    <property type="entry name" value="LptE"/>
    <property type="match status" value="1"/>
</dbReference>
<keyword evidence="8" id="KW-1185">Reference proteome</keyword>
<name>A0A8D5GA08_9PROT</name>
<dbReference type="PROSITE" id="PS51257">
    <property type="entry name" value="PROKAR_LIPOPROTEIN"/>
    <property type="match status" value="1"/>
</dbReference>
<protein>
    <recommendedName>
        <fullName evidence="6">LPS-assembly lipoprotein LptE</fullName>
    </recommendedName>
</protein>
<sequence length="173" mass="19969">MHMLKFNHLRFTHLWIAIFALTLAACGFQMRGMADLAFHTLYIKNNSLSISKSLKKTLAVNGVTIVNNPEKAELMLELMDESTQKKILSLSGGGLVREFEIYYRLNFRLRDPINELWGPMQTLEARRDYTYDDTQLLAKQSEEGALYDDMRKDVVNELLRRLIVQKPKSAVSQ</sequence>
<dbReference type="RefSeq" id="WP_225907014.1">
    <property type="nucleotide sequence ID" value="NZ_AP024110.1"/>
</dbReference>
<dbReference type="Gene3D" id="3.30.160.150">
    <property type="entry name" value="Lipoprotein like domain"/>
    <property type="match status" value="1"/>
</dbReference>
<keyword evidence="4 6" id="KW-0998">Cell outer membrane</keyword>
<dbReference type="GO" id="GO:0043165">
    <property type="term" value="P:Gram-negative-bacterium-type cell outer membrane assembly"/>
    <property type="evidence" value="ECO:0007669"/>
    <property type="project" value="UniProtKB-UniRule"/>
</dbReference>
<dbReference type="GO" id="GO:1990351">
    <property type="term" value="C:transporter complex"/>
    <property type="evidence" value="ECO:0007669"/>
    <property type="project" value="TreeGrafter"/>
</dbReference>
<dbReference type="KEGG" id="mpau:ZMTM_20500"/>
<keyword evidence="2 6" id="KW-0472">Membrane</keyword>
<comment type="subcellular location">
    <subcellularLocation>
        <location evidence="6">Cell outer membrane</location>
        <topology evidence="6">Lipid-anchor</topology>
    </subcellularLocation>
</comment>
<dbReference type="GO" id="GO:0009279">
    <property type="term" value="C:cell outer membrane"/>
    <property type="evidence" value="ECO:0007669"/>
    <property type="project" value="UniProtKB-SubCell"/>
</dbReference>
<dbReference type="GO" id="GO:0001530">
    <property type="term" value="F:lipopolysaccharide binding"/>
    <property type="evidence" value="ECO:0007669"/>
    <property type="project" value="TreeGrafter"/>
</dbReference>
<dbReference type="PANTHER" id="PTHR38098:SF1">
    <property type="entry name" value="LPS-ASSEMBLY LIPOPROTEIN LPTE"/>
    <property type="match status" value="1"/>
</dbReference>
<dbReference type="InterPro" id="IPR007485">
    <property type="entry name" value="LPS_assembly_LptE"/>
</dbReference>
<evidence type="ECO:0000256" key="1">
    <source>
        <dbReference type="ARBA" id="ARBA00022729"/>
    </source>
</evidence>
<reference evidence="7" key="1">
    <citation type="journal article" date="2021" name="Arch. Microbiol.">
        <title>Methyloradius palustris gen. nov., sp. nov., a methanol-oxidizing bacterium isolated from snow.</title>
        <authorList>
            <person name="Miyadera T."/>
            <person name="Kojima H."/>
            <person name="Fukui M."/>
        </authorList>
    </citation>
    <scope>NUCLEOTIDE SEQUENCE</scope>
    <source>
        <strain evidence="7">Zm11</strain>
    </source>
</reference>
<evidence type="ECO:0000256" key="3">
    <source>
        <dbReference type="ARBA" id="ARBA00023139"/>
    </source>
</evidence>
<keyword evidence="1 6" id="KW-0732">Signal</keyword>
<organism evidence="7 8">
    <name type="scientific">Methyloradius palustris</name>
    <dbReference type="NCBI Taxonomy" id="2778876"/>
    <lineage>
        <taxon>Bacteria</taxon>
        <taxon>Pseudomonadati</taxon>
        <taxon>Pseudomonadota</taxon>
        <taxon>Betaproteobacteria</taxon>
        <taxon>Nitrosomonadales</taxon>
        <taxon>Methylophilaceae</taxon>
        <taxon>Methyloradius</taxon>
    </lineage>
</organism>
<dbReference type="AlphaFoldDB" id="A0A8D5GA08"/>
<evidence type="ECO:0000256" key="5">
    <source>
        <dbReference type="ARBA" id="ARBA00023288"/>
    </source>
</evidence>
<comment type="similarity">
    <text evidence="6">Belongs to the LptE lipoprotein family.</text>
</comment>